<dbReference type="InterPro" id="IPR035965">
    <property type="entry name" value="PAS-like_dom_sf"/>
</dbReference>
<dbReference type="AlphaFoldDB" id="A0A1B2HTK2"/>
<dbReference type="OrthoDB" id="9792686at2"/>
<evidence type="ECO:0000256" key="8">
    <source>
        <dbReference type="ARBA" id="ARBA00022741"/>
    </source>
</evidence>
<keyword evidence="13" id="KW-0472">Membrane</keyword>
<name>A0A1B2HTK2_9PSEU</name>
<organism evidence="16 17">
    <name type="scientific">Lentzea guizhouensis</name>
    <dbReference type="NCBI Taxonomy" id="1586287"/>
    <lineage>
        <taxon>Bacteria</taxon>
        <taxon>Bacillati</taxon>
        <taxon>Actinomycetota</taxon>
        <taxon>Actinomycetes</taxon>
        <taxon>Pseudonocardiales</taxon>
        <taxon>Pseudonocardiaceae</taxon>
        <taxon>Lentzea</taxon>
    </lineage>
</organism>
<protein>
    <recommendedName>
        <fullName evidence="3">histidine kinase</fullName>
        <ecNumber evidence="3">2.7.13.3</ecNumber>
    </recommendedName>
</protein>
<dbReference type="SMART" id="SM00387">
    <property type="entry name" value="HATPase_c"/>
    <property type="match status" value="1"/>
</dbReference>
<evidence type="ECO:0000256" key="4">
    <source>
        <dbReference type="ARBA" id="ARBA00022475"/>
    </source>
</evidence>
<feature type="domain" description="Histidine kinase" evidence="14">
    <location>
        <begin position="419"/>
        <end position="521"/>
    </location>
</feature>
<evidence type="ECO:0000256" key="12">
    <source>
        <dbReference type="ARBA" id="ARBA00023012"/>
    </source>
</evidence>
<evidence type="ECO:0000313" key="16">
    <source>
        <dbReference type="EMBL" id="ANZ41022.1"/>
    </source>
</evidence>
<comment type="subcellular location">
    <subcellularLocation>
        <location evidence="2">Cell membrane</location>
        <topology evidence="2">Multi-pass membrane protein</topology>
    </subcellularLocation>
</comment>
<keyword evidence="8" id="KW-0547">Nucleotide-binding</keyword>
<dbReference type="InterPro" id="IPR016120">
    <property type="entry name" value="Sig_transdc_His_kin_SpoOB"/>
</dbReference>
<gene>
    <name evidence="16" type="ORF">BBK82_38625</name>
</gene>
<dbReference type="Pfam" id="PF17203">
    <property type="entry name" value="sCache_3_2"/>
    <property type="match status" value="1"/>
</dbReference>
<dbReference type="SUPFAM" id="SSF103190">
    <property type="entry name" value="Sensory domain-like"/>
    <property type="match status" value="1"/>
</dbReference>
<evidence type="ECO:0000313" key="17">
    <source>
        <dbReference type="Proteomes" id="UP000093053"/>
    </source>
</evidence>
<proteinExistence type="predicted"/>
<dbReference type="PANTHER" id="PTHR45436">
    <property type="entry name" value="SENSOR HISTIDINE KINASE YKOH"/>
    <property type="match status" value="1"/>
</dbReference>
<dbReference type="InterPro" id="IPR050428">
    <property type="entry name" value="TCS_sensor_his_kinase"/>
</dbReference>
<dbReference type="InterPro" id="IPR036890">
    <property type="entry name" value="HATPase_C_sf"/>
</dbReference>
<dbReference type="SUPFAM" id="SSF55785">
    <property type="entry name" value="PYP-like sensor domain (PAS domain)"/>
    <property type="match status" value="1"/>
</dbReference>
<dbReference type="Gene3D" id="1.10.287.130">
    <property type="match status" value="1"/>
</dbReference>
<evidence type="ECO:0000256" key="1">
    <source>
        <dbReference type="ARBA" id="ARBA00000085"/>
    </source>
</evidence>
<dbReference type="STRING" id="1586287.BBK82_38625"/>
<dbReference type="PROSITE" id="PS50112">
    <property type="entry name" value="PAS"/>
    <property type="match status" value="1"/>
</dbReference>
<evidence type="ECO:0000256" key="2">
    <source>
        <dbReference type="ARBA" id="ARBA00004651"/>
    </source>
</evidence>
<keyword evidence="7" id="KW-0812">Transmembrane</keyword>
<dbReference type="InterPro" id="IPR000014">
    <property type="entry name" value="PAS"/>
</dbReference>
<dbReference type="PANTHER" id="PTHR45436:SF5">
    <property type="entry name" value="SENSOR HISTIDINE KINASE TRCS"/>
    <property type="match status" value="1"/>
</dbReference>
<keyword evidence="17" id="KW-1185">Reference proteome</keyword>
<evidence type="ECO:0000256" key="6">
    <source>
        <dbReference type="ARBA" id="ARBA00022679"/>
    </source>
</evidence>
<evidence type="ECO:0000256" key="3">
    <source>
        <dbReference type="ARBA" id="ARBA00012438"/>
    </source>
</evidence>
<evidence type="ECO:0000256" key="11">
    <source>
        <dbReference type="ARBA" id="ARBA00022989"/>
    </source>
</evidence>
<dbReference type="KEGG" id="led:BBK82_38625"/>
<dbReference type="PRINTS" id="PR00344">
    <property type="entry name" value="BCTRLSENSOR"/>
</dbReference>
<feature type="domain" description="PAS" evidence="15">
    <location>
        <begin position="204"/>
        <end position="251"/>
    </location>
</feature>
<keyword evidence="5" id="KW-0597">Phosphoprotein</keyword>
<dbReference type="InterPro" id="IPR005467">
    <property type="entry name" value="His_kinase_dom"/>
</dbReference>
<comment type="catalytic activity">
    <reaction evidence="1">
        <text>ATP + protein L-histidine = ADP + protein N-phospho-L-histidine.</text>
        <dbReference type="EC" id="2.7.13.3"/>
    </reaction>
</comment>
<keyword evidence="11" id="KW-1133">Transmembrane helix</keyword>
<dbReference type="Proteomes" id="UP000093053">
    <property type="component" value="Chromosome"/>
</dbReference>
<dbReference type="EC" id="2.7.13.3" evidence="3"/>
<dbReference type="SUPFAM" id="SSF55890">
    <property type="entry name" value="Sporulation response regulatory protein Spo0B"/>
    <property type="match status" value="1"/>
</dbReference>
<evidence type="ECO:0000256" key="13">
    <source>
        <dbReference type="ARBA" id="ARBA00023136"/>
    </source>
</evidence>
<dbReference type="Gene3D" id="3.30.565.10">
    <property type="entry name" value="Histidine kinase-like ATPase, C-terminal domain"/>
    <property type="match status" value="1"/>
</dbReference>
<dbReference type="EMBL" id="CP016793">
    <property type="protein sequence ID" value="ANZ41022.1"/>
    <property type="molecule type" value="Genomic_DNA"/>
</dbReference>
<sequence>MRRRRRVSLGVSLLVLQVVIVLVTTCAAGLLAAKLQSDRIREAYKDRMLSVAESVARLPTVIGAFGTADPAATIQPLAELIRTASGVTYVVVTDHRGVRYAHPDPRRIGEHVSTDPTTALSGQIFVGTETGTLGTSLRAKVPIRSDDGRIIGMASVGILESQLSDDLAEDLPELIGWLALAALVGVLGSALVTQLVRRRTFRLEPAEIAQLLETRDAMLHGIREGVVAVDSHGRLALVNDEAVRLLGLDTDPTGQPADDVLDAGVLDLARGDDVSDRLVLAGERVLVANRMTAKTAGRAVGVVLTLRDRTELHEALRQLDGQRTVTEVLRAQAHEFSNHLHVIGGLVELDRRDDAVAYIERVGGAGSITSEIVIGAGADPALAALLLAKSSTAHERGVALRLDASSAVDVRAGDDALTVLGNLLDNAVDAVDTGGTVRVLVRSSDDGVRVVVDDDGPGIAESDRGRVFDLGVSTKAVAGAHGRGIGLALVSRVVTRRKGRVDITDSSLGGASFDVWLPETGNK</sequence>
<dbReference type="PROSITE" id="PS50109">
    <property type="entry name" value="HIS_KIN"/>
    <property type="match status" value="1"/>
</dbReference>
<evidence type="ECO:0000256" key="9">
    <source>
        <dbReference type="ARBA" id="ARBA00022777"/>
    </source>
</evidence>
<evidence type="ECO:0000259" key="14">
    <source>
        <dbReference type="PROSITE" id="PS50109"/>
    </source>
</evidence>
<dbReference type="CDD" id="cd18773">
    <property type="entry name" value="PDC1_HK_sensor"/>
    <property type="match status" value="1"/>
</dbReference>
<dbReference type="RefSeq" id="WP_065919359.1">
    <property type="nucleotide sequence ID" value="NZ_CP016793.1"/>
</dbReference>
<dbReference type="Pfam" id="PF14689">
    <property type="entry name" value="SPOB_a"/>
    <property type="match status" value="1"/>
</dbReference>
<reference evidence="16 17" key="1">
    <citation type="submission" date="2016-07" db="EMBL/GenBank/DDBJ databases">
        <title>Complete genome sequence of the Lentzea guizhouensis DHS C013.</title>
        <authorList>
            <person name="Cao C."/>
        </authorList>
    </citation>
    <scope>NUCLEOTIDE SEQUENCE [LARGE SCALE GENOMIC DNA]</scope>
    <source>
        <strain evidence="16 17">DHS C013</strain>
    </source>
</reference>
<keyword evidence="12" id="KW-0902">Two-component regulatory system</keyword>
<dbReference type="InterPro" id="IPR033463">
    <property type="entry name" value="sCache_3"/>
</dbReference>
<dbReference type="GO" id="GO:0000155">
    <property type="term" value="F:phosphorelay sensor kinase activity"/>
    <property type="evidence" value="ECO:0007669"/>
    <property type="project" value="InterPro"/>
</dbReference>
<dbReference type="InterPro" id="IPR004358">
    <property type="entry name" value="Sig_transdc_His_kin-like_C"/>
</dbReference>
<accession>A0A1B2HTK2</accession>
<evidence type="ECO:0000256" key="7">
    <source>
        <dbReference type="ARBA" id="ARBA00022692"/>
    </source>
</evidence>
<dbReference type="Pfam" id="PF02518">
    <property type="entry name" value="HATPase_c"/>
    <property type="match status" value="1"/>
</dbReference>
<evidence type="ECO:0000256" key="10">
    <source>
        <dbReference type="ARBA" id="ARBA00022840"/>
    </source>
</evidence>
<dbReference type="InterPro" id="IPR029151">
    <property type="entry name" value="Sensor-like_sf"/>
</dbReference>
<dbReference type="InterPro" id="IPR039506">
    <property type="entry name" value="SPOB_a"/>
</dbReference>
<dbReference type="Gene3D" id="3.30.450.20">
    <property type="entry name" value="PAS domain"/>
    <property type="match status" value="2"/>
</dbReference>
<evidence type="ECO:0000256" key="5">
    <source>
        <dbReference type="ARBA" id="ARBA00022553"/>
    </source>
</evidence>
<keyword evidence="10" id="KW-0067">ATP-binding</keyword>
<dbReference type="GO" id="GO:0005524">
    <property type="term" value="F:ATP binding"/>
    <property type="evidence" value="ECO:0007669"/>
    <property type="project" value="UniProtKB-KW"/>
</dbReference>
<dbReference type="InterPro" id="IPR003594">
    <property type="entry name" value="HATPase_dom"/>
</dbReference>
<keyword evidence="6" id="KW-0808">Transferase</keyword>
<evidence type="ECO:0000259" key="15">
    <source>
        <dbReference type="PROSITE" id="PS50112"/>
    </source>
</evidence>
<dbReference type="SUPFAM" id="SSF55874">
    <property type="entry name" value="ATPase domain of HSP90 chaperone/DNA topoisomerase II/histidine kinase"/>
    <property type="match status" value="1"/>
</dbReference>
<keyword evidence="4" id="KW-1003">Cell membrane</keyword>
<dbReference type="GO" id="GO:0005886">
    <property type="term" value="C:plasma membrane"/>
    <property type="evidence" value="ECO:0007669"/>
    <property type="project" value="UniProtKB-SubCell"/>
</dbReference>
<keyword evidence="9 16" id="KW-0418">Kinase</keyword>